<keyword evidence="3" id="KW-1185">Reference proteome</keyword>
<gene>
    <name evidence="2" type="ORF">R1flu_015234</name>
</gene>
<sequence>MATEVAPAMMLPPPPCRQLQLFQPGNVTFQALQTNYLSTPATSFSSVTPMPDNRHPQSFLRLLKKQMRQKRVTTHTQAQHRAHPPLRKCSQIDDEAGSHSADALTIQETKSDLLDWAFAAHLAAKDYWWIAAPAQGQSGGVALLLHPSCYIFQNRQTGSRSTRNDTTTGTSSHQTPSRRSNAKGAPNGSLHQDRLLQGIRAARSAVPLGDNETGYSPSNLYSVHSPPSLAAASLAHIFAPSAATMAVPDLPFIKLLRFLLRAAHLPTVLLSTLRMQLGWFQVTTIQQWQAFLTMHVTSLFPLYRVVSLIDWAKLCRPLNDPSFLQWPMTSSPTNFPTPPIWDPVIDSLGEDERRILVSRKRCRKGNIVEGAYPVNAQKTLSEQRGATYREEEAAATRSAAVRDKKRGGAMGLKYQLMVEKVCKRCKAGYHPSANDSGSCRYHPSMFVCRRHDDQTRYYELGPNDPPYAAKFYDCCGAEEPDAAGCKTASHVSYDDEE</sequence>
<proteinExistence type="predicted"/>
<feature type="region of interest" description="Disordered" evidence="1">
    <location>
        <begin position="156"/>
        <end position="189"/>
    </location>
</feature>
<dbReference type="AlphaFoldDB" id="A0ABD1YIQ8"/>
<reference evidence="2 3" key="1">
    <citation type="submission" date="2024-09" db="EMBL/GenBank/DDBJ databases">
        <title>Chromosome-scale assembly of Riccia fluitans.</title>
        <authorList>
            <person name="Paukszto L."/>
            <person name="Sawicki J."/>
            <person name="Karawczyk K."/>
            <person name="Piernik-Szablinska J."/>
            <person name="Szczecinska M."/>
            <person name="Mazdziarz M."/>
        </authorList>
    </citation>
    <scope>NUCLEOTIDE SEQUENCE [LARGE SCALE GENOMIC DNA]</scope>
    <source>
        <strain evidence="2">Rf_01</strain>
        <tissue evidence="2">Aerial parts of the thallus</tissue>
    </source>
</reference>
<evidence type="ECO:0000256" key="1">
    <source>
        <dbReference type="SAM" id="MobiDB-lite"/>
    </source>
</evidence>
<name>A0ABD1YIQ8_9MARC</name>
<accession>A0ABD1YIQ8</accession>
<dbReference type="EMBL" id="JBHFFA010000004">
    <property type="protein sequence ID" value="KAL2630548.1"/>
    <property type="molecule type" value="Genomic_DNA"/>
</dbReference>
<evidence type="ECO:0000313" key="2">
    <source>
        <dbReference type="EMBL" id="KAL2630548.1"/>
    </source>
</evidence>
<dbReference type="Proteomes" id="UP001605036">
    <property type="component" value="Unassembled WGS sequence"/>
</dbReference>
<comment type="caution">
    <text evidence="2">The sequence shown here is derived from an EMBL/GenBank/DDBJ whole genome shotgun (WGS) entry which is preliminary data.</text>
</comment>
<protein>
    <submittedName>
        <fullName evidence="2">Uncharacterized protein</fullName>
    </submittedName>
</protein>
<evidence type="ECO:0000313" key="3">
    <source>
        <dbReference type="Proteomes" id="UP001605036"/>
    </source>
</evidence>
<feature type="compositionally biased region" description="Polar residues" evidence="1">
    <location>
        <begin position="156"/>
        <end position="179"/>
    </location>
</feature>
<dbReference type="PANTHER" id="PTHR35106">
    <property type="entry name" value="BNAA07G25190D PROTEIN"/>
    <property type="match status" value="1"/>
</dbReference>
<organism evidence="2 3">
    <name type="scientific">Riccia fluitans</name>
    <dbReference type="NCBI Taxonomy" id="41844"/>
    <lineage>
        <taxon>Eukaryota</taxon>
        <taxon>Viridiplantae</taxon>
        <taxon>Streptophyta</taxon>
        <taxon>Embryophyta</taxon>
        <taxon>Marchantiophyta</taxon>
        <taxon>Marchantiopsida</taxon>
        <taxon>Marchantiidae</taxon>
        <taxon>Marchantiales</taxon>
        <taxon>Ricciaceae</taxon>
        <taxon>Riccia</taxon>
    </lineage>
</organism>
<dbReference type="PANTHER" id="PTHR35106:SF1">
    <property type="entry name" value="CHORD DOMAIN-CONTAINING PROTEIN"/>
    <property type="match status" value="1"/>
</dbReference>